<dbReference type="AlphaFoldDB" id="A0A934QD58"/>
<keyword evidence="1" id="KW-1133">Transmembrane helix</keyword>
<proteinExistence type="predicted"/>
<name>A0A934QD58_9MICO</name>
<keyword evidence="3" id="KW-1185">Reference proteome</keyword>
<comment type="caution">
    <text evidence="2">The sequence shown here is derived from an EMBL/GenBank/DDBJ whole genome shotgun (WGS) entry which is preliminary data.</text>
</comment>
<evidence type="ECO:0000313" key="3">
    <source>
        <dbReference type="Proteomes" id="UP000618733"/>
    </source>
</evidence>
<keyword evidence="1" id="KW-0812">Transmembrane</keyword>
<organism evidence="2 3">
    <name type="scientific">Leucobacter edaphi</name>
    <dbReference type="NCBI Taxonomy" id="2796472"/>
    <lineage>
        <taxon>Bacteria</taxon>
        <taxon>Bacillati</taxon>
        <taxon>Actinomycetota</taxon>
        <taxon>Actinomycetes</taxon>
        <taxon>Micrococcales</taxon>
        <taxon>Microbacteriaceae</taxon>
        <taxon>Leucobacter</taxon>
    </lineage>
</organism>
<gene>
    <name evidence="2" type="ORF">JD292_03145</name>
</gene>
<sequence>MAENITAEYVAESAQIEDIPSVEAEQTTSREIVTGSVLGVAALSSVVLVGFALATVALYTVTVFAAIFSTGS</sequence>
<dbReference type="Proteomes" id="UP000618733">
    <property type="component" value="Unassembled WGS sequence"/>
</dbReference>
<protein>
    <submittedName>
        <fullName evidence="2">Uncharacterized protein</fullName>
    </submittedName>
</protein>
<evidence type="ECO:0000256" key="1">
    <source>
        <dbReference type="SAM" id="Phobius"/>
    </source>
</evidence>
<keyword evidence="1" id="KW-0472">Membrane</keyword>
<feature type="transmembrane region" description="Helical" evidence="1">
    <location>
        <begin position="46"/>
        <end position="68"/>
    </location>
</feature>
<evidence type="ECO:0000313" key="2">
    <source>
        <dbReference type="EMBL" id="MBK0421077.1"/>
    </source>
</evidence>
<dbReference type="EMBL" id="JAEHOI010000002">
    <property type="protein sequence ID" value="MBK0421077.1"/>
    <property type="molecule type" value="Genomic_DNA"/>
</dbReference>
<accession>A0A934QD58</accession>
<dbReference type="RefSeq" id="WP_200131268.1">
    <property type="nucleotide sequence ID" value="NZ_JAEHOI010000002.1"/>
</dbReference>
<reference evidence="2" key="1">
    <citation type="submission" date="2020-12" db="EMBL/GenBank/DDBJ databases">
        <title>Leucobacter sp. CAS2, isolated from Chromium sludge.</title>
        <authorList>
            <person name="Xu Z."/>
        </authorList>
    </citation>
    <scope>NUCLEOTIDE SEQUENCE</scope>
    <source>
        <strain evidence="2">CSA2</strain>
    </source>
</reference>